<comment type="caution">
    <text evidence="1">The sequence shown here is derived from an EMBL/GenBank/DDBJ whole genome shotgun (WGS) entry which is preliminary data.</text>
</comment>
<dbReference type="Proteomes" id="UP000235392">
    <property type="component" value="Unassembled WGS sequence"/>
</dbReference>
<evidence type="ECO:0000313" key="2">
    <source>
        <dbReference type="EMBL" id="PLW51645.1"/>
    </source>
</evidence>
<dbReference type="EMBL" id="PGCI01000950">
    <property type="protein sequence ID" value="PLW10775.1"/>
    <property type="molecule type" value="Genomic_DNA"/>
</dbReference>
<dbReference type="EMBL" id="PGCI01000004">
    <property type="protein sequence ID" value="PLW51645.1"/>
    <property type="molecule type" value="Genomic_DNA"/>
</dbReference>
<organism evidence="1 3">
    <name type="scientific">Puccinia coronata f. sp. avenae</name>
    <dbReference type="NCBI Taxonomy" id="200324"/>
    <lineage>
        <taxon>Eukaryota</taxon>
        <taxon>Fungi</taxon>
        <taxon>Dikarya</taxon>
        <taxon>Basidiomycota</taxon>
        <taxon>Pucciniomycotina</taxon>
        <taxon>Pucciniomycetes</taxon>
        <taxon>Pucciniales</taxon>
        <taxon>Pucciniaceae</taxon>
        <taxon>Puccinia</taxon>
    </lineage>
</organism>
<protein>
    <submittedName>
        <fullName evidence="1">Uncharacterized protein</fullName>
    </submittedName>
</protein>
<accession>A0A2N5SC56</accession>
<name>A0A2N5SC56_9BASI</name>
<evidence type="ECO:0000313" key="1">
    <source>
        <dbReference type="EMBL" id="PLW10775.1"/>
    </source>
</evidence>
<proteinExistence type="predicted"/>
<evidence type="ECO:0000313" key="3">
    <source>
        <dbReference type="Proteomes" id="UP000235392"/>
    </source>
</evidence>
<dbReference type="AlphaFoldDB" id="A0A2N5SC56"/>
<gene>
    <name evidence="2" type="ORF">PCASD_00551</name>
    <name evidence="1" type="ORF">PCASD_21305</name>
</gene>
<sequence length="193" mass="21017">MLNPLLSQGGGPPVGNDMSGIDMYVAEGTLPDLASPLLDKLTKLVDTIIPRLESLERAVCSIKSTQPVGPARADSFNTLLVRIEEIAVNLTRLDKKVETMSTPLPNMMAQPTARPGNLPQQPVPLYSEKVTGVVICKQFDQPKPFEGQTAAQITQKINGELVFAKAVINNEPIRVRVVAQFPNGDVKIYTKDR</sequence>
<reference evidence="1 3" key="1">
    <citation type="submission" date="2017-11" db="EMBL/GenBank/DDBJ databases">
        <title>De novo assembly and phasing of dikaryotic genomes from two isolates of Puccinia coronata f. sp. avenae, the causal agent of oat crown rust.</title>
        <authorList>
            <person name="Miller M.E."/>
            <person name="Zhang Y."/>
            <person name="Omidvar V."/>
            <person name="Sperschneider J."/>
            <person name="Schwessinger B."/>
            <person name="Raley C."/>
            <person name="Palmer J.M."/>
            <person name="Garnica D."/>
            <person name="Upadhyaya N."/>
            <person name="Rathjen J."/>
            <person name="Taylor J.M."/>
            <person name="Park R.F."/>
            <person name="Dodds P.N."/>
            <person name="Hirsch C.D."/>
            <person name="Kianian S.F."/>
            <person name="Figueroa M."/>
        </authorList>
    </citation>
    <scope>NUCLEOTIDE SEQUENCE [LARGE SCALE GENOMIC DNA]</scope>
    <source>
        <strain evidence="1">12SD80</strain>
    </source>
</reference>